<accession>A0AAW9CRJ9</accession>
<dbReference type="Proteomes" id="UP001272137">
    <property type="component" value="Unassembled WGS sequence"/>
</dbReference>
<comment type="caution">
    <text evidence="2">The sequence shown here is derived from an EMBL/GenBank/DDBJ whole genome shotgun (WGS) entry which is preliminary data.</text>
</comment>
<gene>
    <name evidence="2" type="ORF">C7S16_6865</name>
</gene>
<proteinExistence type="predicted"/>
<evidence type="ECO:0000256" key="1">
    <source>
        <dbReference type="SAM" id="MobiDB-lite"/>
    </source>
</evidence>
<reference evidence="2" key="1">
    <citation type="submission" date="2018-08" db="EMBL/GenBank/DDBJ databases">
        <title>Identification of Burkholderia cepacia strains that express a Burkholderia pseudomallei-like capsular polysaccharide.</title>
        <authorList>
            <person name="Burtnick M.N."/>
            <person name="Vongsouvath M."/>
            <person name="Newton P."/>
            <person name="Wuthiekanun V."/>
            <person name="Limmathurotsakul D."/>
            <person name="Brett P.J."/>
            <person name="Chantratita N."/>
            <person name="Dance D.A."/>
        </authorList>
    </citation>
    <scope>NUCLEOTIDE SEQUENCE</scope>
    <source>
        <strain evidence="2">SBXCC001</strain>
    </source>
</reference>
<protein>
    <recommendedName>
        <fullName evidence="4">Lipoprotein</fullName>
    </recommendedName>
</protein>
<dbReference type="NCBIfam" id="NF041330">
    <property type="entry name" value="BimD"/>
    <property type="match status" value="1"/>
</dbReference>
<feature type="region of interest" description="Disordered" evidence="1">
    <location>
        <begin position="90"/>
        <end position="118"/>
    </location>
</feature>
<dbReference type="EMBL" id="QXCT01000001">
    <property type="protein sequence ID" value="MDW9253305.1"/>
    <property type="molecule type" value="Genomic_DNA"/>
</dbReference>
<dbReference type="KEGG" id="btha:DR62_3413"/>
<sequence>MKLPILHHAIPMLALSLASLGGCTRDAESGPVAHIEAGASASTGWPAYMEEFNESIRSMSGEHESGVHINRGWGVFNTIKATPCAEPAASACAAPTGASGAPEQAHRSVPAATDSRMS</sequence>
<name>A0AAW9CRJ9_BURTH</name>
<organism evidence="2 3">
    <name type="scientific">Burkholderia thailandensis</name>
    <dbReference type="NCBI Taxonomy" id="57975"/>
    <lineage>
        <taxon>Bacteria</taxon>
        <taxon>Pseudomonadati</taxon>
        <taxon>Pseudomonadota</taxon>
        <taxon>Betaproteobacteria</taxon>
        <taxon>Burkholderiales</taxon>
        <taxon>Burkholderiaceae</taxon>
        <taxon>Burkholderia</taxon>
        <taxon>pseudomallei group</taxon>
    </lineage>
</organism>
<evidence type="ECO:0008006" key="4">
    <source>
        <dbReference type="Google" id="ProtNLM"/>
    </source>
</evidence>
<dbReference type="AlphaFoldDB" id="A0AAW9CRJ9"/>
<dbReference type="PROSITE" id="PS51257">
    <property type="entry name" value="PROKAR_LIPOPROTEIN"/>
    <property type="match status" value="1"/>
</dbReference>
<evidence type="ECO:0000313" key="2">
    <source>
        <dbReference type="EMBL" id="MDW9253305.1"/>
    </source>
</evidence>
<dbReference type="RefSeq" id="WP_025405501.1">
    <property type="nucleotide sequence ID" value="NZ_CP008915.2"/>
</dbReference>
<evidence type="ECO:0000313" key="3">
    <source>
        <dbReference type="Proteomes" id="UP001272137"/>
    </source>
</evidence>
<feature type="compositionally biased region" description="Low complexity" evidence="1">
    <location>
        <begin position="90"/>
        <end position="102"/>
    </location>
</feature>